<dbReference type="Proteomes" id="UP001190700">
    <property type="component" value="Unassembled WGS sequence"/>
</dbReference>
<dbReference type="AlphaFoldDB" id="A0AAE0BZT1"/>
<gene>
    <name evidence="2" type="ORF">CYMTET_45555</name>
</gene>
<feature type="domain" description="Nucleotide-diphospho-sugar transferase" evidence="1">
    <location>
        <begin position="26"/>
        <end position="332"/>
    </location>
</feature>
<accession>A0AAE0BZT1</accession>
<dbReference type="Pfam" id="PF03407">
    <property type="entry name" value="Nucleotid_trans"/>
    <property type="match status" value="1"/>
</dbReference>
<dbReference type="InterPro" id="IPR053250">
    <property type="entry name" value="Glycosyltransferase_77"/>
</dbReference>
<sequence length="382" mass="43649">MLTFGSKAVTDFILNWVYNVEKIPSLKPYIVAVMDEELLRVCREKGIPAFHAQNSNIIGDKENLGGAVGQEKQVVSADKYYRQDGAAFKKMGAVKARVLQDLLEAGYNVFVSDADTVWFSDPWDIVGKEGVPSRSDSKLLREADILVSTDCIDYSEDLGPGLAAHEHNTGILWLRSTPSTIAFTKEWQVRALATTDGHDQTEFNRILKGWYEPGVEGRLSRDSGLDFPYMPAYVNEQDILVPTDPQRDLTVHGDKRMGMRPQMLEKAWNTFNRHKQQNIRDIYWMWRGRLKAAILPMAEFLNGHMYFTRRVQEYPGAAQPKVVHLTYQFGDTADYVYGKRQRLRELGMWEMEEADYFSKDDYIYITDVGSLCPASMPFLITL</sequence>
<evidence type="ECO:0000313" key="3">
    <source>
        <dbReference type="Proteomes" id="UP001190700"/>
    </source>
</evidence>
<keyword evidence="3" id="KW-1185">Reference proteome</keyword>
<proteinExistence type="predicted"/>
<dbReference type="PANTHER" id="PTHR46936">
    <property type="entry name" value="ARABINOSYLTRANSFERASE XEG113"/>
    <property type="match status" value="1"/>
</dbReference>
<organism evidence="2 3">
    <name type="scientific">Cymbomonas tetramitiformis</name>
    <dbReference type="NCBI Taxonomy" id="36881"/>
    <lineage>
        <taxon>Eukaryota</taxon>
        <taxon>Viridiplantae</taxon>
        <taxon>Chlorophyta</taxon>
        <taxon>Pyramimonadophyceae</taxon>
        <taxon>Pyramimonadales</taxon>
        <taxon>Pyramimonadaceae</taxon>
        <taxon>Cymbomonas</taxon>
    </lineage>
</organism>
<evidence type="ECO:0000259" key="1">
    <source>
        <dbReference type="Pfam" id="PF03407"/>
    </source>
</evidence>
<name>A0AAE0BZT1_9CHLO</name>
<dbReference type="PANTHER" id="PTHR46936:SF1">
    <property type="entry name" value="ARABINOSYLTRANSFERASE XEG113"/>
    <property type="match status" value="1"/>
</dbReference>
<evidence type="ECO:0000313" key="2">
    <source>
        <dbReference type="EMBL" id="KAK3244850.1"/>
    </source>
</evidence>
<protein>
    <recommendedName>
        <fullName evidence="1">Nucleotide-diphospho-sugar transferase domain-containing protein</fullName>
    </recommendedName>
</protein>
<reference evidence="2 3" key="1">
    <citation type="journal article" date="2015" name="Genome Biol. Evol.">
        <title>Comparative Genomics of a Bacterivorous Green Alga Reveals Evolutionary Causalities and Consequences of Phago-Mixotrophic Mode of Nutrition.</title>
        <authorList>
            <person name="Burns J.A."/>
            <person name="Paasch A."/>
            <person name="Narechania A."/>
            <person name="Kim E."/>
        </authorList>
    </citation>
    <scope>NUCLEOTIDE SEQUENCE [LARGE SCALE GENOMIC DNA]</scope>
    <source>
        <strain evidence="2 3">PLY_AMNH</strain>
    </source>
</reference>
<dbReference type="EMBL" id="LGRX02031331">
    <property type="protein sequence ID" value="KAK3244850.1"/>
    <property type="molecule type" value="Genomic_DNA"/>
</dbReference>
<dbReference type="GO" id="GO:0052325">
    <property type="term" value="P:cell wall pectin biosynthetic process"/>
    <property type="evidence" value="ECO:0007669"/>
    <property type="project" value="TreeGrafter"/>
</dbReference>
<comment type="caution">
    <text evidence="2">The sequence shown here is derived from an EMBL/GenBank/DDBJ whole genome shotgun (WGS) entry which is preliminary data.</text>
</comment>
<dbReference type="InterPro" id="IPR005069">
    <property type="entry name" value="Nucl-diP-sugar_transferase"/>
</dbReference>
<dbReference type="GO" id="GO:0005794">
    <property type="term" value="C:Golgi apparatus"/>
    <property type="evidence" value="ECO:0007669"/>
    <property type="project" value="TreeGrafter"/>
</dbReference>
<dbReference type="GO" id="GO:0052636">
    <property type="term" value="F:arabinosyltransferase activity"/>
    <property type="evidence" value="ECO:0007669"/>
    <property type="project" value="TreeGrafter"/>
</dbReference>